<dbReference type="OrthoDB" id="7990385at2"/>
<name>A0A2N5CRJ3_9CAUL</name>
<keyword evidence="1" id="KW-1133">Transmembrane helix</keyword>
<dbReference type="EMBL" id="PJRQ01000034">
    <property type="protein sequence ID" value="PLR11555.1"/>
    <property type="molecule type" value="Genomic_DNA"/>
</dbReference>
<keyword evidence="6" id="KW-1185">Reference proteome</keyword>
<dbReference type="InterPro" id="IPR012495">
    <property type="entry name" value="TadE-like_dom"/>
</dbReference>
<dbReference type="EMBL" id="CP026100">
    <property type="protein sequence ID" value="AYV46165.1"/>
    <property type="molecule type" value="Genomic_DNA"/>
</dbReference>
<feature type="domain" description="TadE-like" evidence="2">
    <location>
        <begin position="29"/>
        <end position="70"/>
    </location>
</feature>
<dbReference type="Proteomes" id="UP000234483">
    <property type="component" value="Unassembled WGS sequence"/>
</dbReference>
<evidence type="ECO:0000313" key="4">
    <source>
        <dbReference type="EMBL" id="PLR11555.1"/>
    </source>
</evidence>
<dbReference type="KEGG" id="cfh:C1707_07815"/>
<evidence type="ECO:0000259" key="2">
    <source>
        <dbReference type="Pfam" id="PF07811"/>
    </source>
</evidence>
<protein>
    <submittedName>
        <fullName evidence="4">Pilus assembly protein TadE</fullName>
    </submittedName>
</protein>
<evidence type="ECO:0000313" key="6">
    <source>
        <dbReference type="Proteomes" id="UP000281192"/>
    </source>
</evidence>
<evidence type="ECO:0000313" key="3">
    <source>
        <dbReference type="EMBL" id="AYV46165.1"/>
    </source>
</evidence>
<sequence length="192" mass="20688">MGKLPVSLKDRLKLAARRRLGRFARAEDGATAVEFALVLAPFLLLFFGLIELALIFFASMVLENAVIDSGREIRTGQVQTSSDNSAAAFRTKICGRMSWLQSGCTGRLRVDVRTVSTFTSTSSLTTPDTPCWDPGGPSSLVLVRAYYDWPLITPLLKPIMQTANGKATLGFTTAFANEPYNSSSAASVSCPA</sequence>
<evidence type="ECO:0000256" key="1">
    <source>
        <dbReference type="SAM" id="Phobius"/>
    </source>
</evidence>
<dbReference type="AlphaFoldDB" id="A0A2N5CRJ3"/>
<organism evidence="4 5">
    <name type="scientific">Caulobacter flavus</name>
    <dbReference type="NCBI Taxonomy" id="1679497"/>
    <lineage>
        <taxon>Bacteria</taxon>
        <taxon>Pseudomonadati</taxon>
        <taxon>Pseudomonadota</taxon>
        <taxon>Alphaproteobacteria</taxon>
        <taxon>Caulobacterales</taxon>
        <taxon>Caulobacteraceae</taxon>
        <taxon>Caulobacter</taxon>
    </lineage>
</organism>
<dbReference type="RefSeq" id="WP_101714020.1">
    <property type="nucleotide sequence ID" value="NZ_CP026100.1"/>
</dbReference>
<keyword evidence="1" id="KW-0472">Membrane</keyword>
<keyword evidence="1" id="KW-0812">Transmembrane</keyword>
<reference evidence="4 5" key="1">
    <citation type="submission" date="2017-12" db="EMBL/GenBank/DDBJ databases">
        <title>The genome sequence of Caulobacter flavus CGMCC1 15093.</title>
        <authorList>
            <person name="Gao J."/>
            <person name="Mao X."/>
            <person name="Sun J."/>
        </authorList>
    </citation>
    <scope>NUCLEOTIDE SEQUENCE [LARGE SCALE GENOMIC DNA]</scope>
    <source>
        <strain evidence="4 5">CGMCC1 15093</strain>
    </source>
</reference>
<reference evidence="3 6" key="2">
    <citation type="submission" date="2018-01" db="EMBL/GenBank/DDBJ databases">
        <title>Complete genome sequence of Caulobacter flavus RHGG3.</title>
        <authorList>
            <person name="Yang E."/>
        </authorList>
    </citation>
    <scope>NUCLEOTIDE SEQUENCE [LARGE SCALE GENOMIC DNA]</scope>
    <source>
        <strain evidence="3 6">RHGG3</strain>
    </source>
</reference>
<feature type="transmembrane region" description="Helical" evidence="1">
    <location>
        <begin position="35"/>
        <end position="62"/>
    </location>
</feature>
<dbReference type="Pfam" id="PF07811">
    <property type="entry name" value="TadE"/>
    <property type="match status" value="1"/>
</dbReference>
<gene>
    <name evidence="3" type="ORF">C1707_07815</name>
    <name evidence="4" type="ORF">CFHF_16085</name>
</gene>
<proteinExistence type="predicted"/>
<accession>A0A2N5CRJ3</accession>
<dbReference type="Proteomes" id="UP000281192">
    <property type="component" value="Chromosome"/>
</dbReference>
<evidence type="ECO:0000313" key="5">
    <source>
        <dbReference type="Proteomes" id="UP000234483"/>
    </source>
</evidence>